<comment type="subunit">
    <text evidence="3">Homodimer.</text>
</comment>
<dbReference type="InterPro" id="IPR036291">
    <property type="entry name" value="NAD(P)-bd_dom_sf"/>
</dbReference>
<dbReference type="GO" id="GO:0004764">
    <property type="term" value="F:shikimate 3-dehydrogenase (NADP+) activity"/>
    <property type="evidence" value="ECO:0007669"/>
    <property type="project" value="UniProtKB-UniRule"/>
</dbReference>
<feature type="binding site" evidence="3">
    <location>
        <position position="251"/>
    </location>
    <ligand>
        <name>NADP(+)</name>
        <dbReference type="ChEBI" id="CHEBI:58349"/>
    </ligand>
</feature>
<dbReference type="Gene3D" id="3.40.50.720">
    <property type="entry name" value="NAD(P)-binding Rossmann-like Domain"/>
    <property type="match status" value="1"/>
</dbReference>
<dbReference type="RefSeq" id="WP_072946390.1">
    <property type="nucleotide sequence ID" value="NZ_CP070609.1"/>
</dbReference>
<proteinExistence type="inferred from homology"/>
<evidence type="ECO:0000313" key="6">
    <source>
        <dbReference type="EMBL" id="SED12314.1"/>
    </source>
</evidence>
<dbReference type="GO" id="GO:0008652">
    <property type="term" value="P:amino acid biosynthetic process"/>
    <property type="evidence" value="ECO:0007669"/>
    <property type="project" value="UniProtKB-KW"/>
</dbReference>
<feature type="active site" description="Proton acceptor" evidence="3">
    <location>
        <position position="74"/>
    </location>
</feature>
<feature type="domain" description="Shikimate dehydrogenase substrate binding N-terminal" evidence="4">
    <location>
        <begin position="10"/>
        <end position="97"/>
    </location>
</feature>
<feature type="domain" description="SDH C-terminal" evidence="5">
    <location>
        <begin position="251"/>
        <end position="281"/>
    </location>
</feature>
<name>A0A1H4Y5P5_9NOCA</name>
<dbReference type="NCBIfam" id="NF009201">
    <property type="entry name" value="PRK12549.1"/>
    <property type="match status" value="1"/>
</dbReference>
<comment type="pathway">
    <text evidence="1 3">Metabolic intermediate biosynthesis; chorismate biosynthesis; chorismate from D-erythrose 4-phosphate and phosphoenolpyruvate: step 4/7.</text>
</comment>
<accession>A0A1H4Y5P5</accession>
<dbReference type="SUPFAM" id="SSF51735">
    <property type="entry name" value="NAD(P)-binding Rossmann-fold domains"/>
    <property type="match status" value="1"/>
</dbReference>
<dbReference type="InterPro" id="IPR046346">
    <property type="entry name" value="Aminoacid_DH-like_N_sf"/>
</dbReference>
<feature type="binding site" evidence="3">
    <location>
        <position position="95"/>
    </location>
    <ligand>
        <name>shikimate</name>
        <dbReference type="ChEBI" id="CHEBI:36208"/>
    </ligand>
</feature>
<feature type="binding site" evidence="3">
    <location>
        <position position="70"/>
    </location>
    <ligand>
        <name>shikimate</name>
        <dbReference type="ChEBI" id="CHEBI:36208"/>
    </ligand>
</feature>
<dbReference type="GO" id="GO:0050661">
    <property type="term" value="F:NADP binding"/>
    <property type="evidence" value="ECO:0007669"/>
    <property type="project" value="TreeGrafter"/>
</dbReference>
<evidence type="ECO:0000256" key="2">
    <source>
        <dbReference type="ARBA" id="ARBA00023141"/>
    </source>
</evidence>
<evidence type="ECO:0000259" key="4">
    <source>
        <dbReference type="Pfam" id="PF08501"/>
    </source>
</evidence>
<dbReference type="GO" id="GO:0005829">
    <property type="term" value="C:cytosol"/>
    <property type="evidence" value="ECO:0007669"/>
    <property type="project" value="TreeGrafter"/>
</dbReference>
<comment type="function">
    <text evidence="3">Involved in the biosynthesis of the chorismate, which leads to the biosynthesis of aromatic amino acids. Catalyzes the reversible NADPH linked reduction of 3-dehydroshikimate (DHSA) to yield shikimate (SA).</text>
</comment>
<organism evidence="6 7">
    <name type="scientific">Rhodococcus koreensis</name>
    <dbReference type="NCBI Taxonomy" id="99653"/>
    <lineage>
        <taxon>Bacteria</taxon>
        <taxon>Bacillati</taxon>
        <taxon>Actinomycetota</taxon>
        <taxon>Actinomycetes</taxon>
        <taxon>Mycobacteriales</taxon>
        <taxon>Nocardiaceae</taxon>
        <taxon>Rhodococcus</taxon>
    </lineage>
</organism>
<dbReference type="InterPro" id="IPR022893">
    <property type="entry name" value="Shikimate_DH_fam"/>
</dbReference>
<dbReference type="GO" id="GO:0019632">
    <property type="term" value="P:shikimate metabolic process"/>
    <property type="evidence" value="ECO:0007669"/>
    <property type="project" value="TreeGrafter"/>
</dbReference>
<protein>
    <recommendedName>
        <fullName evidence="3">Shikimate dehydrogenase (NADP(+))</fullName>
        <shortName evidence="3">SDH</shortName>
        <ecNumber evidence="3">1.1.1.25</ecNumber>
    </recommendedName>
</protein>
<dbReference type="Pfam" id="PF18317">
    <property type="entry name" value="SDH_C"/>
    <property type="match status" value="1"/>
</dbReference>
<feature type="binding site" evidence="3">
    <location>
        <position position="258"/>
    </location>
    <ligand>
        <name>shikimate</name>
        <dbReference type="ChEBI" id="CHEBI:36208"/>
    </ligand>
</feature>
<gene>
    <name evidence="3" type="primary">aroE</name>
    <name evidence="6" type="ORF">SAMN04490239_6908</name>
</gene>
<dbReference type="CDD" id="cd01065">
    <property type="entry name" value="NAD_bind_Shikimate_DH"/>
    <property type="match status" value="1"/>
</dbReference>
<feature type="binding site" evidence="3">
    <location>
        <position position="230"/>
    </location>
    <ligand>
        <name>shikimate</name>
        <dbReference type="ChEBI" id="CHEBI:36208"/>
    </ligand>
</feature>
<dbReference type="GO" id="GO:0009073">
    <property type="term" value="P:aromatic amino acid family biosynthetic process"/>
    <property type="evidence" value="ECO:0007669"/>
    <property type="project" value="UniProtKB-KW"/>
</dbReference>
<comment type="similarity">
    <text evidence="3">Belongs to the shikimate dehydrogenase family.</text>
</comment>
<dbReference type="Pfam" id="PF08501">
    <property type="entry name" value="Shikimate_dh_N"/>
    <property type="match status" value="1"/>
</dbReference>
<dbReference type="PANTHER" id="PTHR21089:SF1">
    <property type="entry name" value="BIFUNCTIONAL 3-DEHYDROQUINATE DEHYDRATASE_SHIKIMATE DEHYDROGENASE, CHLOROPLASTIC"/>
    <property type="match status" value="1"/>
</dbReference>
<comment type="caution">
    <text evidence="3">Lacks conserved residue(s) required for the propagation of feature annotation.</text>
</comment>
<keyword evidence="3" id="KW-0521">NADP</keyword>
<evidence type="ECO:0000259" key="5">
    <source>
        <dbReference type="Pfam" id="PF18317"/>
    </source>
</evidence>
<dbReference type="EMBL" id="FNSV01000005">
    <property type="protein sequence ID" value="SED12314.1"/>
    <property type="molecule type" value="Genomic_DNA"/>
</dbReference>
<dbReference type="PANTHER" id="PTHR21089">
    <property type="entry name" value="SHIKIMATE DEHYDROGENASE"/>
    <property type="match status" value="1"/>
</dbReference>
<keyword evidence="3" id="KW-0560">Oxidoreductase</keyword>
<feature type="binding site" evidence="3">
    <location>
        <position position="228"/>
    </location>
    <ligand>
        <name>NADP(+)</name>
        <dbReference type="ChEBI" id="CHEBI:58349"/>
    </ligand>
</feature>
<dbReference type="NCBIfam" id="NF001319">
    <property type="entry name" value="PRK00258.3-3"/>
    <property type="match status" value="1"/>
</dbReference>
<dbReference type="GO" id="GO:0009423">
    <property type="term" value="P:chorismate biosynthetic process"/>
    <property type="evidence" value="ECO:0007669"/>
    <property type="project" value="UniProtKB-UniRule"/>
</dbReference>
<comment type="catalytic activity">
    <reaction evidence="3">
        <text>shikimate + NADP(+) = 3-dehydroshikimate + NADPH + H(+)</text>
        <dbReference type="Rhea" id="RHEA:17737"/>
        <dbReference type="ChEBI" id="CHEBI:15378"/>
        <dbReference type="ChEBI" id="CHEBI:16630"/>
        <dbReference type="ChEBI" id="CHEBI:36208"/>
        <dbReference type="ChEBI" id="CHEBI:57783"/>
        <dbReference type="ChEBI" id="CHEBI:58349"/>
        <dbReference type="EC" id="1.1.1.25"/>
    </reaction>
</comment>
<dbReference type="SUPFAM" id="SSF53223">
    <property type="entry name" value="Aminoacid dehydrogenase-like, N-terminal domain"/>
    <property type="match status" value="1"/>
</dbReference>
<dbReference type="UniPathway" id="UPA00053">
    <property type="reaction ID" value="UER00087"/>
</dbReference>
<dbReference type="HAMAP" id="MF_00222">
    <property type="entry name" value="Shikimate_DH_AroE"/>
    <property type="match status" value="1"/>
</dbReference>
<dbReference type="Proteomes" id="UP000183561">
    <property type="component" value="Unassembled WGS sequence"/>
</dbReference>
<feature type="binding site" evidence="3">
    <location>
        <begin position="18"/>
        <end position="20"/>
    </location>
    <ligand>
        <name>shikimate</name>
        <dbReference type="ChEBI" id="CHEBI:36208"/>
    </ligand>
</feature>
<keyword evidence="3" id="KW-0028">Amino-acid biosynthesis</keyword>
<evidence type="ECO:0000256" key="3">
    <source>
        <dbReference type="HAMAP-Rule" id="MF_00222"/>
    </source>
</evidence>
<feature type="binding site" evidence="3">
    <location>
        <begin position="134"/>
        <end position="138"/>
    </location>
    <ligand>
        <name>NADP(+)</name>
        <dbReference type="ChEBI" id="CHEBI:58349"/>
    </ligand>
</feature>
<feature type="binding site" evidence="3">
    <location>
        <position position="110"/>
    </location>
    <ligand>
        <name>shikimate</name>
        <dbReference type="ChEBI" id="CHEBI:36208"/>
    </ligand>
</feature>
<dbReference type="OrthoDB" id="9776868at2"/>
<sequence>MAAQSVLCGLIGDGIDGSFSPALHEAEGHAQGMNYVYRLLDLERLHGAAATVEGIIDLARQWGFDGLNVTHPYKQQVMAYLDELSPDAARLEAVNTVVFTAGRAVGHNTDWTGFGSSLGRELPGASLDRVVQIGAGGAGVAVAYSALSRGAGHLTVTDVDPDRAEHCRDTMRKLFPGSVVDAVPASEIAGPLAEASGLINATPIGMVGFPGTPVPVELLRPDLWVADVIYRPIETPLIRAARALGAPTLGGAGMNVFQAADAFQLFTGVTPDFERMYAHVLMLVDQQSRRAA</sequence>
<dbReference type="Gene3D" id="3.40.50.10860">
    <property type="entry name" value="Leucine Dehydrogenase, chain A, domain 1"/>
    <property type="match status" value="1"/>
</dbReference>
<dbReference type="InterPro" id="IPR013708">
    <property type="entry name" value="Shikimate_DH-bd_N"/>
</dbReference>
<reference evidence="7" key="1">
    <citation type="submission" date="2016-10" db="EMBL/GenBank/DDBJ databases">
        <authorList>
            <person name="Varghese N."/>
            <person name="Submissions S."/>
        </authorList>
    </citation>
    <scope>NUCLEOTIDE SEQUENCE [LARGE SCALE GENOMIC DNA]</scope>
    <source>
        <strain evidence="7">DSM 44498</strain>
    </source>
</reference>
<dbReference type="InterPro" id="IPR041121">
    <property type="entry name" value="SDH_C"/>
</dbReference>
<dbReference type="AlphaFoldDB" id="A0A1H4Y5P5"/>
<keyword evidence="2 3" id="KW-0057">Aromatic amino acid biosynthesis</keyword>
<evidence type="ECO:0000256" key="1">
    <source>
        <dbReference type="ARBA" id="ARBA00004871"/>
    </source>
</evidence>
<evidence type="ECO:0000313" key="7">
    <source>
        <dbReference type="Proteomes" id="UP000183561"/>
    </source>
</evidence>
<keyword evidence="7" id="KW-1185">Reference proteome</keyword>
<dbReference type="EC" id="1.1.1.25" evidence="3"/>